<name>A0A229W0R3_9BIFI</name>
<protein>
    <submittedName>
        <fullName evidence="2">Uncharacterized protein</fullName>
    </submittedName>
</protein>
<keyword evidence="3" id="KW-1185">Reference proteome</keyword>
<dbReference type="AlphaFoldDB" id="A0A229W0R3"/>
<gene>
    <name evidence="2" type="ORF">Tam10B_0466</name>
</gene>
<evidence type="ECO:0000313" key="3">
    <source>
        <dbReference type="Proteomes" id="UP000215433"/>
    </source>
</evidence>
<proteinExistence type="predicted"/>
<comment type="caution">
    <text evidence="2">The sequence shown here is derived from an EMBL/GenBank/DDBJ whole genome shotgun (WGS) entry which is preliminary data.</text>
</comment>
<organism evidence="2 3">
    <name type="scientific">Bifidobacterium vansinderenii</name>
    <dbReference type="NCBI Taxonomy" id="1984871"/>
    <lineage>
        <taxon>Bacteria</taxon>
        <taxon>Bacillati</taxon>
        <taxon>Actinomycetota</taxon>
        <taxon>Actinomycetes</taxon>
        <taxon>Bifidobacteriales</taxon>
        <taxon>Bifidobacteriaceae</taxon>
        <taxon>Bifidobacterium</taxon>
    </lineage>
</organism>
<accession>A0A229W0R3</accession>
<dbReference type="RefSeq" id="WP_158214104.1">
    <property type="nucleotide sequence ID" value="NZ_NEWD01000004.1"/>
</dbReference>
<dbReference type="EMBL" id="NEWD01000004">
    <property type="protein sequence ID" value="OXN01463.1"/>
    <property type="molecule type" value="Genomic_DNA"/>
</dbReference>
<evidence type="ECO:0000313" key="2">
    <source>
        <dbReference type="EMBL" id="OXN01463.1"/>
    </source>
</evidence>
<reference evidence="2 3" key="1">
    <citation type="submission" date="2017-05" db="EMBL/GenBank/DDBJ databases">
        <title>Bifidobacterium vansinderenii sp. nov.</title>
        <authorList>
            <person name="Lugli G.A."/>
            <person name="Duranti S."/>
            <person name="Mangifesta M."/>
        </authorList>
    </citation>
    <scope>NUCLEOTIDE SEQUENCE [LARGE SCALE GENOMIC DNA]</scope>
    <source>
        <strain evidence="2 3">Tam10B</strain>
    </source>
</reference>
<feature type="region of interest" description="Disordered" evidence="1">
    <location>
        <begin position="28"/>
        <end position="50"/>
    </location>
</feature>
<evidence type="ECO:0000256" key="1">
    <source>
        <dbReference type="SAM" id="MobiDB-lite"/>
    </source>
</evidence>
<dbReference type="Proteomes" id="UP000215433">
    <property type="component" value="Unassembled WGS sequence"/>
</dbReference>
<sequence length="50" mass="5891">MLTETQRRLMAIAWDEGYHAHTPEHMVGPDRMGAYHPPINPYDRTRPEED</sequence>